<evidence type="ECO:0000313" key="3">
    <source>
        <dbReference type="Proteomes" id="UP000255233"/>
    </source>
</evidence>
<dbReference type="STRING" id="880526.GCA_000427365_00553"/>
<organism evidence="2 3">
    <name type="scientific">Rikenella microfusus</name>
    <dbReference type="NCBI Taxonomy" id="28139"/>
    <lineage>
        <taxon>Bacteria</taxon>
        <taxon>Pseudomonadati</taxon>
        <taxon>Bacteroidota</taxon>
        <taxon>Bacteroidia</taxon>
        <taxon>Bacteroidales</taxon>
        <taxon>Rikenellaceae</taxon>
        <taxon>Rikenella</taxon>
    </lineage>
</organism>
<protein>
    <submittedName>
        <fullName evidence="2">Uncharacterized protein</fullName>
    </submittedName>
</protein>
<keyword evidence="3" id="KW-1185">Reference proteome</keyword>
<proteinExistence type="predicted"/>
<feature type="chain" id="PRO_5016582126" evidence="1">
    <location>
        <begin position="18"/>
        <end position="212"/>
    </location>
</feature>
<accession>A0A379MPM9</accession>
<evidence type="ECO:0000256" key="1">
    <source>
        <dbReference type="SAM" id="SignalP"/>
    </source>
</evidence>
<dbReference type="OrthoDB" id="1086586at2"/>
<keyword evidence="1" id="KW-0732">Signal</keyword>
<gene>
    <name evidence="2" type="ORF">NCTC11190_00894</name>
</gene>
<name>A0A379MPM9_9BACT</name>
<dbReference type="EMBL" id="UGVL01000001">
    <property type="protein sequence ID" value="SUE33684.1"/>
    <property type="molecule type" value="Genomic_DNA"/>
</dbReference>
<dbReference type="AlphaFoldDB" id="A0A379MPM9"/>
<dbReference type="Proteomes" id="UP000255233">
    <property type="component" value="Unassembled WGS sequence"/>
</dbReference>
<reference evidence="2 3" key="1">
    <citation type="submission" date="2018-06" db="EMBL/GenBank/DDBJ databases">
        <authorList>
            <consortium name="Pathogen Informatics"/>
            <person name="Doyle S."/>
        </authorList>
    </citation>
    <scope>NUCLEOTIDE SEQUENCE [LARGE SCALE GENOMIC DNA]</scope>
    <source>
        <strain evidence="2 3">NCTC11190</strain>
    </source>
</reference>
<dbReference type="PROSITE" id="PS51257">
    <property type="entry name" value="PROKAR_LIPOPROTEIN"/>
    <property type="match status" value="1"/>
</dbReference>
<feature type="signal peptide" evidence="1">
    <location>
        <begin position="1"/>
        <end position="17"/>
    </location>
</feature>
<sequence>MKIKVFLLSLTACLLLASCEKDKKGLDPDAKISVTGVRSLTKADTGDIPVGGIDGTGITDSLEFITKYAWDYRSTTSDGLTPQGGYGVDEETYYLLRDLENYKLKFWGGGVVSNGFLGTYVTDRIDFVVTVAKWPDGTAVMPLGFSMSDYDKVKIDTVAYIPNSVVLEARAKITAAFNDGDFDTCYKLFDEAYVFLPTTGAKWRALKQTGIE</sequence>
<dbReference type="RefSeq" id="WP_027290352.1">
    <property type="nucleotide sequence ID" value="NZ_UGVL01000001.1"/>
</dbReference>
<evidence type="ECO:0000313" key="2">
    <source>
        <dbReference type="EMBL" id="SUE33684.1"/>
    </source>
</evidence>